<keyword evidence="1" id="KW-0597">Phosphoprotein</keyword>
<keyword evidence="3" id="KW-1133">Transmembrane helix</keyword>
<name>A0ABS5VQY4_9BACT</name>
<evidence type="ECO:0000313" key="6">
    <source>
        <dbReference type="Proteomes" id="UP000772618"/>
    </source>
</evidence>
<accession>A0ABS5VQY4</accession>
<feature type="transmembrane region" description="Helical" evidence="3">
    <location>
        <begin position="768"/>
        <end position="789"/>
    </location>
</feature>
<evidence type="ECO:0000313" key="5">
    <source>
        <dbReference type="EMBL" id="MBT1703761.1"/>
    </source>
</evidence>
<keyword evidence="3" id="KW-0472">Membrane</keyword>
<dbReference type="RefSeq" id="WP_254153723.1">
    <property type="nucleotide sequence ID" value="NZ_JAHESD010000019.1"/>
</dbReference>
<dbReference type="SUPFAM" id="SSF63829">
    <property type="entry name" value="Calcium-dependent phosphotriesterase"/>
    <property type="match status" value="1"/>
</dbReference>
<dbReference type="Gene3D" id="2.60.40.10">
    <property type="entry name" value="Immunoglobulins"/>
    <property type="match status" value="1"/>
</dbReference>
<dbReference type="InterPro" id="IPR036388">
    <property type="entry name" value="WH-like_DNA-bd_sf"/>
</dbReference>
<dbReference type="PANTHER" id="PTHR43547">
    <property type="entry name" value="TWO-COMPONENT HISTIDINE KINASE"/>
    <property type="match status" value="1"/>
</dbReference>
<reference evidence="5 6" key="1">
    <citation type="submission" date="2021-05" db="EMBL/GenBank/DDBJ databases">
        <title>A Polyphasic approach of four new species of the genus Ohtaekwangia: Ohtaekwangia histidinii sp. nov., Ohtaekwangia cretensis sp. nov., Ohtaekwangia indiensis sp. nov., Ohtaekwangia reichenbachii sp. nov. from diverse environment.</title>
        <authorList>
            <person name="Octaviana S."/>
        </authorList>
    </citation>
    <scope>NUCLEOTIDE SEQUENCE [LARGE SCALE GENOMIC DNA]</scope>
    <source>
        <strain evidence="5 6">PWU20</strain>
    </source>
</reference>
<keyword evidence="6" id="KW-1185">Reference proteome</keyword>
<evidence type="ECO:0000256" key="3">
    <source>
        <dbReference type="SAM" id="Phobius"/>
    </source>
</evidence>
<sequence>MSGTLLQPLLKRLLFFFVLLNVIIQVRSYAQIKFEGIPYIKNYAKQDYNSSPFNWNIIQDQRGIIYVANNYNLLEFDGNTWKCMPLPNRTVVRSLAIDKKGIVYVGGQADFGYLAPNEQGETSFISLKSKIDLTHRSFADVWKILVTEQGVMFCTFSGIYYLKNGDISFYKLDHNTFGITSFFYVHQQIFVCSEKQGIFELKNNSLVKMAGSEHVSAYLITGMLSSENKQVLLVTQKNGIYTLDEDKRIRPWIFNDYGFLKNNAITCATAISKGILLGSSHNGVLMIDKYGKPLLHLNEETGLQNNGIEYIYPDNNGNLWLALRDGVDYIEVNSPFTLFNSKSGIAGSGFTSWIDGKRLYLGTSEGLYYQDWKENEMLLSDRSFNLVSGSQGQTYNLQKLNNTLLLTHNNGAYEVHGNSLEKVGDQNGIWMFMPLLSHPDYIICGTYTGLYLYKMINNRLKYQWKIQGFDESSRVMEQDEEGNIWIAHGYLGLYKIRLSTDLHAIDKIEFYNSQHGFPSNAFINVYKINNELVFPGEKGIYSYHKESNSFVPHELFNSLISTTSHTRKLIEDKEGNIWFSVGDEIGIFKKRNGQNYEVSKTIFNKLQRKLVGGFEHIAYYDNKNVIIGIEDGFVHFDPSFVFNTDHTFLTLIRKAEVTRDSDSLLSAGWYSSSTTPWQQSSEKIPVLDYNHNALRFTYTSSSYEDAPKVQYQYRLEGYDKNWSTWTKATSKEYNNLREGTYTFYVKSKDIYNREGSVASYQFQILPPWYRTPLAYLVYSVLFFILLYTLKRIAQHEQKKAMQLKEIMHHEEVLKAEKEIIKLNNEKLETELAHKNKELASSAIHIVHGVETIQKIKTSLVTAIETVHDNEAKQHMKKLLRSISNEMTMETRWEQFEHHFNQIHQNFITRIRNEYPNLTHNDIKLIAYLKLNLSTKEIAPLLNLTVRGVEASRYRIRKKMNLNPAVNLTEFILKY</sequence>
<evidence type="ECO:0000256" key="2">
    <source>
        <dbReference type="SAM" id="Coils"/>
    </source>
</evidence>
<dbReference type="InterPro" id="IPR013783">
    <property type="entry name" value="Ig-like_fold"/>
</dbReference>
<dbReference type="InterPro" id="IPR015943">
    <property type="entry name" value="WD40/YVTN_repeat-like_dom_sf"/>
</dbReference>
<dbReference type="InterPro" id="IPR011123">
    <property type="entry name" value="Y_Y_Y"/>
</dbReference>
<evidence type="ECO:0000256" key="1">
    <source>
        <dbReference type="ARBA" id="ARBA00022553"/>
    </source>
</evidence>
<evidence type="ECO:0000259" key="4">
    <source>
        <dbReference type="Pfam" id="PF07495"/>
    </source>
</evidence>
<feature type="coiled-coil region" evidence="2">
    <location>
        <begin position="810"/>
        <end position="837"/>
    </location>
</feature>
<dbReference type="Pfam" id="PF07495">
    <property type="entry name" value="Y_Y_Y"/>
    <property type="match status" value="1"/>
</dbReference>
<dbReference type="PANTHER" id="PTHR43547:SF2">
    <property type="entry name" value="HYBRID SIGNAL TRANSDUCTION HISTIDINE KINASE C"/>
    <property type="match status" value="1"/>
</dbReference>
<dbReference type="Gene3D" id="2.130.10.10">
    <property type="entry name" value="YVTN repeat-like/Quinoprotein amine dehydrogenase"/>
    <property type="match status" value="3"/>
</dbReference>
<gene>
    <name evidence="5" type="ORF">KK060_10750</name>
</gene>
<dbReference type="InterPro" id="IPR016032">
    <property type="entry name" value="Sig_transdc_resp-reg_C-effctor"/>
</dbReference>
<keyword evidence="3" id="KW-0812">Transmembrane</keyword>
<protein>
    <recommendedName>
        <fullName evidence="4">Two component regulator three Y domain-containing protein</fullName>
    </recommendedName>
</protein>
<dbReference type="Gene3D" id="1.10.10.10">
    <property type="entry name" value="Winged helix-like DNA-binding domain superfamily/Winged helix DNA-binding domain"/>
    <property type="match status" value="1"/>
</dbReference>
<dbReference type="SUPFAM" id="SSF46894">
    <property type="entry name" value="C-terminal effector domain of the bipartite response regulators"/>
    <property type="match status" value="1"/>
</dbReference>
<dbReference type="Proteomes" id="UP000772618">
    <property type="component" value="Unassembled WGS sequence"/>
</dbReference>
<dbReference type="EMBL" id="JAHESD010000019">
    <property type="protein sequence ID" value="MBT1703761.1"/>
    <property type="molecule type" value="Genomic_DNA"/>
</dbReference>
<keyword evidence="2" id="KW-0175">Coiled coil</keyword>
<proteinExistence type="predicted"/>
<organism evidence="5 6">
    <name type="scientific">Chryseosolibacter indicus</name>
    <dbReference type="NCBI Taxonomy" id="2782351"/>
    <lineage>
        <taxon>Bacteria</taxon>
        <taxon>Pseudomonadati</taxon>
        <taxon>Bacteroidota</taxon>
        <taxon>Cytophagia</taxon>
        <taxon>Cytophagales</taxon>
        <taxon>Chryseotaleaceae</taxon>
        <taxon>Chryseosolibacter</taxon>
    </lineage>
</organism>
<feature type="domain" description="Two component regulator three Y" evidence="4">
    <location>
        <begin position="703"/>
        <end position="764"/>
    </location>
</feature>
<comment type="caution">
    <text evidence="5">The sequence shown here is derived from an EMBL/GenBank/DDBJ whole genome shotgun (WGS) entry which is preliminary data.</text>
</comment>